<dbReference type="AlphaFoldDB" id="A0A9P7SVP0"/>
<reference evidence="4" key="1">
    <citation type="journal article" date="2020" name="bioRxiv">
        <title>Whole genome comparisons of ergot fungi reveals the divergence and evolution of species within the genus Claviceps are the result of varying mechanisms driving genome evolution and host range expansion.</title>
        <authorList>
            <person name="Wyka S.A."/>
            <person name="Mondo S.J."/>
            <person name="Liu M."/>
            <person name="Dettman J."/>
            <person name="Nalam V."/>
            <person name="Broders K.D."/>
        </authorList>
    </citation>
    <scope>NUCLEOTIDE SEQUENCE</scope>
    <source>
        <strain evidence="4">CCC 602</strain>
    </source>
</reference>
<evidence type="ECO:0000313" key="4">
    <source>
        <dbReference type="EMBL" id="KAG5983462.1"/>
    </source>
</evidence>
<name>A0A9P7SVP0_9HYPO</name>
<evidence type="ECO:0000313" key="5">
    <source>
        <dbReference type="Proteomes" id="UP000748025"/>
    </source>
</evidence>
<dbReference type="Proteomes" id="UP000748025">
    <property type="component" value="Unassembled WGS sequence"/>
</dbReference>
<evidence type="ECO:0000256" key="1">
    <source>
        <dbReference type="ARBA" id="ARBA00007274"/>
    </source>
</evidence>
<keyword evidence="2" id="KW-0808">Transferase</keyword>
<dbReference type="Gene3D" id="2.160.10.10">
    <property type="entry name" value="Hexapeptide repeat proteins"/>
    <property type="match status" value="1"/>
</dbReference>
<comment type="similarity">
    <text evidence="1">Belongs to the transferase hexapeptide repeat family.</text>
</comment>
<keyword evidence="5" id="KW-1185">Reference proteome</keyword>
<feature type="non-terminal residue" evidence="4">
    <location>
        <position position="126"/>
    </location>
</feature>
<gene>
    <name evidence="4" type="ORF">E4U43_006270</name>
</gene>
<dbReference type="Pfam" id="PF12464">
    <property type="entry name" value="Mac"/>
    <property type="match status" value="1"/>
</dbReference>
<dbReference type="InterPro" id="IPR024688">
    <property type="entry name" value="Mac_dom"/>
</dbReference>
<dbReference type="EMBL" id="SRPW01004308">
    <property type="protein sequence ID" value="KAG5983462.1"/>
    <property type="molecule type" value="Genomic_DNA"/>
</dbReference>
<organism evidence="4 5">
    <name type="scientific">Claviceps pusilla</name>
    <dbReference type="NCBI Taxonomy" id="123648"/>
    <lineage>
        <taxon>Eukaryota</taxon>
        <taxon>Fungi</taxon>
        <taxon>Dikarya</taxon>
        <taxon>Ascomycota</taxon>
        <taxon>Pezizomycotina</taxon>
        <taxon>Sordariomycetes</taxon>
        <taxon>Hypocreomycetidae</taxon>
        <taxon>Hypocreales</taxon>
        <taxon>Clavicipitaceae</taxon>
        <taxon>Claviceps</taxon>
    </lineage>
</organism>
<dbReference type="OrthoDB" id="25818at2759"/>
<evidence type="ECO:0000259" key="3">
    <source>
        <dbReference type="SMART" id="SM01266"/>
    </source>
</evidence>
<sequence length="126" mass="14486">MASQEKNPDVIAYAKTLANVPWCEQYERMISGQLYASKVPHSVANKSSPPSHPPRDFVPPRYDYQVQELIDGRFRARRLMHKYNTYFPDDATPQSLTQYRQGLLEEMLGHIGKNAFIEPPLSIDYG</sequence>
<dbReference type="SMART" id="SM01266">
    <property type="entry name" value="Mac"/>
    <property type="match status" value="1"/>
</dbReference>
<proteinExistence type="inferred from homology"/>
<comment type="caution">
    <text evidence="4">The sequence shown here is derived from an EMBL/GenBank/DDBJ whole genome shotgun (WGS) entry which is preliminary data.</text>
</comment>
<accession>A0A9P7SVP0</accession>
<dbReference type="GO" id="GO:0016407">
    <property type="term" value="F:acetyltransferase activity"/>
    <property type="evidence" value="ECO:0007669"/>
    <property type="project" value="InterPro"/>
</dbReference>
<protein>
    <recommendedName>
        <fullName evidence="3">Maltose/galactoside acetyltransferase domain-containing protein</fullName>
    </recommendedName>
</protein>
<evidence type="ECO:0000256" key="2">
    <source>
        <dbReference type="ARBA" id="ARBA00022679"/>
    </source>
</evidence>
<feature type="domain" description="Maltose/galactoside acetyltransferase" evidence="3">
    <location>
        <begin position="26"/>
        <end position="113"/>
    </location>
</feature>